<evidence type="ECO:0000313" key="3">
    <source>
        <dbReference type="Proteomes" id="UP000765509"/>
    </source>
</evidence>
<evidence type="ECO:0000256" key="1">
    <source>
        <dbReference type="SAM" id="MobiDB-lite"/>
    </source>
</evidence>
<feature type="compositionally biased region" description="Polar residues" evidence="1">
    <location>
        <begin position="26"/>
        <end position="38"/>
    </location>
</feature>
<dbReference type="Proteomes" id="UP000765509">
    <property type="component" value="Unassembled WGS sequence"/>
</dbReference>
<protein>
    <submittedName>
        <fullName evidence="2">Uncharacterized protein</fullName>
    </submittedName>
</protein>
<dbReference type="EMBL" id="AVOT02011074">
    <property type="protein sequence ID" value="MBW0491422.1"/>
    <property type="molecule type" value="Genomic_DNA"/>
</dbReference>
<sequence>MTLNSFAYPLITALNIVPRFNILPSSEDQQASGTTRNITAKGRTQHCAHPGSSSDMRVLALAPLSQMHDTNDRSSEQVCGRVRRSRTRPIYWA</sequence>
<proteinExistence type="predicted"/>
<feature type="region of interest" description="Disordered" evidence="1">
    <location>
        <begin position="65"/>
        <end position="93"/>
    </location>
</feature>
<feature type="region of interest" description="Disordered" evidence="1">
    <location>
        <begin position="26"/>
        <end position="53"/>
    </location>
</feature>
<keyword evidence="3" id="KW-1185">Reference proteome</keyword>
<dbReference type="AlphaFoldDB" id="A0A9Q3CX19"/>
<reference evidence="2" key="1">
    <citation type="submission" date="2021-03" db="EMBL/GenBank/DDBJ databases">
        <title>Draft genome sequence of rust myrtle Austropuccinia psidii MF-1, a brazilian biotype.</title>
        <authorList>
            <person name="Quecine M.C."/>
            <person name="Pachon D.M.R."/>
            <person name="Bonatelli M.L."/>
            <person name="Correr F.H."/>
            <person name="Franceschini L.M."/>
            <person name="Leite T.F."/>
            <person name="Margarido G.R.A."/>
            <person name="Almeida C.A."/>
            <person name="Ferrarezi J.A."/>
            <person name="Labate C.A."/>
        </authorList>
    </citation>
    <scope>NUCLEOTIDE SEQUENCE</scope>
    <source>
        <strain evidence="2">MF-1</strain>
    </source>
</reference>
<gene>
    <name evidence="2" type="ORF">O181_031137</name>
</gene>
<comment type="caution">
    <text evidence="2">The sequence shown here is derived from an EMBL/GenBank/DDBJ whole genome shotgun (WGS) entry which is preliminary data.</text>
</comment>
<organism evidence="2 3">
    <name type="scientific">Austropuccinia psidii MF-1</name>
    <dbReference type="NCBI Taxonomy" id="1389203"/>
    <lineage>
        <taxon>Eukaryota</taxon>
        <taxon>Fungi</taxon>
        <taxon>Dikarya</taxon>
        <taxon>Basidiomycota</taxon>
        <taxon>Pucciniomycotina</taxon>
        <taxon>Pucciniomycetes</taxon>
        <taxon>Pucciniales</taxon>
        <taxon>Sphaerophragmiaceae</taxon>
        <taxon>Austropuccinia</taxon>
    </lineage>
</organism>
<evidence type="ECO:0000313" key="2">
    <source>
        <dbReference type="EMBL" id="MBW0491422.1"/>
    </source>
</evidence>
<name>A0A9Q3CX19_9BASI</name>
<accession>A0A9Q3CX19</accession>